<evidence type="ECO:0000313" key="3">
    <source>
        <dbReference type="Proteomes" id="UP000198596"/>
    </source>
</evidence>
<dbReference type="STRING" id="935223.SAMN04488131_11088"/>
<keyword evidence="1" id="KW-0812">Transmembrane</keyword>
<keyword evidence="3" id="KW-1185">Reference proteome</keyword>
<name>A0A1I2GIE5_9FLAO</name>
<accession>A0A1I2GIE5</accession>
<gene>
    <name evidence="2" type="ORF">SAMN04488131_11088</name>
</gene>
<feature type="transmembrane region" description="Helical" evidence="1">
    <location>
        <begin position="29"/>
        <end position="47"/>
    </location>
</feature>
<protein>
    <submittedName>
        <fullName evidence="2">Uncharacterized protein</fullName>
    </submittedName>
</protein>
<organism evidence="2 3">
    <name type="scientific">Flavobacterium xueshanense</name>
    <dbReference type="NCBI Taxonomy" id="935223"/>
    <lineage>
        <taxon>Bacteria</taxon>
        <taxon>Pseudomonadati</taxon>
        <taxon>Bacteroidota</taxon>
        <taxon>Flavobacteriia</taxon>
        <taxon>Flavobacteriales</taxon>
        <taxon>Flavobacteriaceae</taxon>
        <taxon>Flavobacterium</taxon>
    </lineage>
</organism>
<feature type="transmembrane region" description="Helical" evidence="1">
    <location>
        <begin position="7"/>
        <end position="23"/>
    </location>
</feature>
<reference evidence="3" key="1">
    <citation type="submission" date="2016-10" db="EMBL/GenBank/DDBJ databases">
        <authorList>
            <person name="Varghese N."/>
            <person name="Submissions S."/>
        </authorList>
    </citation>
    <scope>NUCLEOTIDE SEQUENCE [LARGE SCALE GENOMIC DNA]</scope>
    <source>
        <strain evidence="3">CGMCC 1.9227</strain>
    </source>
</reference>
<evidence type="ECO:0000256" key="1">
    <source>
        <dbReference type="SAM" id="Phobius"/>
    </source>
</evidence>
<keyword evidence="1" id="KW-1133">Transmembrane helix</keyword>
<dbReference type="Proteomes" id="UP000198596">
    <property type="component" value="Unassembled WGS sequence"/>
</dbReference>
<dbReference type="EMBL" id="FONQ01000010">
    <property type="protein sequence ID" value="SFF17008.1"/>
    <property type="molecule type" value="Genomic_DNA"/>
</dbReference>
<keyword evidence="1" id="KW-0472">Membrane</keyword>
<proteinExistence type="predicted"/>
<evidence type="ECO:0000313" key="2">
    <source>
        <dbReference type="EMBL" id="SFF17008.1"/>
    </source>
</evidence>
<dbReference type="AlphaFoldDB" id="A0A1I2GIE5"/>
<sequence length="53" mass="6124">MKNKNISLFIGAIWLICGILLTFLEPKNIFFTLFLGIGIFFTTYKLPKTQKLL</sequence>